<accession>A0A8T1IL58</accession>
<proteinExistence type="predicted"/>
<dbReference type="PANTHER" id="PTHR48472">
    <property type="entry name" value="TC1-LIKE TRANSPOSASE DDE DOMAIN-CONTAINING PROTEIN"/>
    <property type="match status" value="1"/>
</dbReference>
<dbReference type="Proteomes" id="UP000760860">
    <property type="component" value="Unassembled WGS sequence"/>
</dbReference>
<gene>
    <name evidence="2" type="ORF">PC129_g4511</name>
</gene>
<name>A0A8T1IL58_9STRA</name>
<dbReference type="EMBL" id="RCMV01000100">
    <property type="protein sequence ID" value="KAG3224836.1"/>
    <property type="molecule type" value="Genomic_DNA"/>
</dbReference>
<protein>
    <recommendedName>
        <fullName evidence="1">Tc1-like transposase DDE domain-containing protein</fullName>
    </recommendedName>
</protein>
<dbReference type="PANTHER" id="PTHR48472:SF1">
    <property type="entry name" value="TC1-LIKE TRANSPOSASE DDE DOMAIN-CONTAINING PROTEIN"/>
    <property type="match status" value="1"/>
</dbReference>
<reference evidence="2" key="1">
    <citation type="submission" date="2018-05" db="EMBL/GenBank/DDBJ databases">
        <title>Effector identification in a new, highly contiguous assembly of the strawberry crown rot pathogen Phytophthora cactorum.</title>
        <authorList>
            <person name="Armitage A.D."/>
            <person name="Nellist C.F."/>
            <person name="Bates H."/>
            <person name="Vickerstaff R.J."/>
            <person name="Harrison R.J."/>
        </authorList>
    </citation>
    <scope>NUCLEOTIDE SEQUENCE</scope>
    <source>
        <strain evidence="2">P421</strain>
    </source>
</reference>
<evidence type="ECO:0000313" key="2">
    <source>
        <dbReference type="EMBL" id="KAG3224836.1"/>
    </source>
</evidence>
<dbReference type="VEuPathDB" id="FungiDB:PC110_g4865"/>
<feature type="domain" description="Tc1-like transposase DDE" evidence="1">
    <location>
        <begin position="149"/>
        <end position="297"/>
    </location>
</feature>
<dbReference type="GO" id="GO:0003676">
    <property type="term" value="F:nucleic acid binding"/>
    <property type="evidence" value="ECO:0007669"/>
    <property type="project" value="InterPro"/>
</dbReference>
<dbReference type="InterPro" id="IPR038717">
    <property type="entry name" value="Tc1-like_DDE_dom"/>
</dbReference>
<evidence type="ECO:0000259" key="1">
    <source>
        <dbReference type="Pfam" id="PF13358"/>
    </source>
</evidence>
<dbReference type="SUPFAM" id="SSF46689">
    <property type="entry name" value="Homeodomain-like"/>
    <property type="match status" value="1"/>
</dbReference>
<dbReference type="AlphaFoldDB" id="A0A8T1IL58"/>
<dbReference type="Gene3D" id="3.30.420.10">
    <property type="entry name" value="Ribonuclease H-like superfamily/Ribonuclease H"/>
    <property type="match status" value="1"/>
</dbReference>
<sequence>MPTPPHSPVARARVLESYRAGGDWMLVATHNGISPTAARRIVDSEREELLPRGGLRSACVKCTPEIVAALESYLDGNCTYTLEAVKDMIRFDFGVDISTSTISDRLIGMLYTLKQVRVEPMTCNNEVNKEKRKQFAKYLCRHMSAGDFIVYYDETNFNVYCKRTQGRAKKDKRATVVLPLSKATNLQIECAVSTEVGLVHHRLERGSIQMDVKLAFVDAIYNKVKASPTYQEHFKDKKIVVALDNAPAHSQTESRAVEHDDLVLLRLAPYSPMCNPIEGCFSVLKARIKADPALSREEIVVPHPRGQIAEGRMAILERAARRNTSCMDLRLVSKMELHCQHTVAAAERMEDMQYLDVSRLPPNGSPLCSGISPLCSVITLLL</sequence>
<organism evidence="2 3">
    <name type="scientific">Phytophthora cactorum</name>
    <dbReference type="NCBI Taxonomy" id="29920"/>
    <lineage>
        <taxon>Eukaryota</taxon>
        <taxon>Sar</taxon>
        <taxon>Stramenopiles</taxon>
        <taxon>Oomycota</taxon>
        <taxon>Peronosporomycetes</taxon>
        <taxon>Peronosporales</taxon>
        <taxon>Peronosporaceae</taxon>
        <taxon>Phytophthora</taxon>
    </lineage>
</organism>
<comment type="caution">
    <text evidence="2">The sequence shown here is derived from an EMBL/GenBank/DDBJ whole genome shotgun (WGS) entry which is preliminary data.</text>
</comment>
<dbReference type="Pfam" id="PF13358">
    <property type="entry name" value="DDE_3"/>
    <property type="match status" value="1"/>
</dbReference>
<dbReference type="InterPro" id="IPR036397">
    <property type="entry name" value="RNaseH_sf"/>
</dbReference>
<evidence type="ECO:0000313" key="3">
    <source>
        <dbReference type="Proteomes" id="UP000760860"/>
    </source>
</evidence>
<dbReference type="InterPro" id="IPR009057">
    <property type="entry name" value="Homeodomain-like_sf"/>
</dbReference>